<keyword evidence="3" id="KW-1185">Reference proteome</keyword>
<dbReference type="Pfam" id="PF18895">
    <property type="entry name" value="T4SS_pilin"/>
    <property type="match status" value="1"/>
</dbReference>
<dbReference type="InterPro" id="IPR043993">
    <property type="entry name" value="T4SS_pilin"/>
</dbReference>
<keyword evidence="1" id="KW-0472">Membrane</keyword>
<gene>
    <name evidence="2" type="ORF">SEML1_0014</name>
</gene>
<evidence type="ECO:0000256" key="1">
    <source>
        <dbReference type="SAM" id="Phobius"/>
    </source>
</evidence>
<reference evidence="2 3" key="1">
    <citation type="journal article" date="2023" name="Cell">
        <title>Genetic manipulation of Patescibacteria provides mechanistic insights into microbial dark matter and the epibiotic lifestyle.</title>
        <authorList>
            <person name="Wang Y."/>
            <person name="Gallagher L.A."/>
            <person name="Andrade P.A."/>
            <person name="Liu A."/>
            <person name="Humphreys I.R."/>
            <person name="Turkarslan S."/>
            <person name="Cutler K.J."/>
            <person name="Arrieta-Ortiz M.L."/>
            <person name="Li Y."/>
            <person name="Radey M.C."/>
            <person name="McLean J.S."/>
            <person name="Cong Q."/>
            <person name="Baker D."/>
            <person name="Baliga N.S."/>
            <person name="Peterson S.B."/>
            <person name="Mougous J.D."/>
        </authorList>
    </citation>
    <scope>NUCLEOTIDE SEQUENCE [LARGE SCALE GENOMIC DNA]</scope>
    <source>
        <strain evidence="2 3">ML1</strain>
    </source>
</reference>
<dbReference type="Proteomes" id="UP001177295">
    <property type="component" value="Chromosome"/>
</dbReference>
<organism evidence="2 3">
    <name type="scientific">Candidatus Southlakia epibionticum</name>
    <dbReference type="NCBI Taxonomy" id="3043284"/>
    <lineage>
        <taxon>Bacteria</taxon>
        <taxon>Candidatus Saccharimonadota</taxon>
        <taxon>Candidatus Saccharimonadia</taxon>
        <taxon>Candidatus Saccharimonadales</taxon>
        <taxon>Candidatus Saccharimonadaceae</taxon>
        <taxon>Candidatus Southlakia</taxon>
    </lineage>
</organism>
<protein>
    <submittedName>
        <fullName evidence="2">Uncharacterized protein</fullName>
    </submittedName>
</protein>
<evidence type="ECO:0000313" key="3">
    <source>
        <dbReference type="Proteomes" id="UP001177295"/>
    </source>
</evidence>
<feature type="transmembrane region" description="Helical" evidence="1">
    <location>
        <begin position="105"/>
        <end position="126"/>
    </location>
</feature>
<name>A0ABY8WT94_9BACT</name>
<dbReference type="EMBL" id="CP124550">
    <property type="protein sequence ID" value="WIO45659.1"/>
    <property type="molecule type" value="Genomic_DNA"/>
</dbReference>
<keyword evidence="1" id="KW-0812">Transmembrane</keyword>
<keyword evidence="1" id="KW-1133">Transmembrane helix</keyword>
<feature type="transmembrane region" description="Helical" evidence="1">
    <location>
        <begin position="61"/>
        <end position="84"/>
    </location>
</feature>
<dbReference type="RefSeq" id="WP_376754035.1">
    <property type="nucleotide sequence ID" value="NZ_CP124550.1"/>
</dbReference>
<proteinExistence type="predicted"/>
<sequence length="132" mass="13866">MKHGFAIIAMVIVSTVGFVSFATPVFAEDKGLECAVLPKEICDAAKTDSKGGVSGTGVWKLLIWVLNIMVALVGLVAIGAIIFAGILYSSSQGNSEQIAKAKKMILNTVIGVIAFGFMYLGLNWLIPGGVFN</sequence>
<evidence type="ECO:0000313" key="2">
    <source>
        <dbReference type="EMBL" id="WIO45659.1"/>
    </source>
</evidence>
<accession>A0ABY8WT94</accession>